<protein>
    <submittedName>
        <fullName evidence="1">Glutaredoxin</fullName>
    </submittedName>
</protein>
<dbReference type="PROSITE" id="PS00195">
    <property type="entry name" value="GLUTAREDOXIN_1"/>
    <property type="match status" value="1"/>
</dbReference>
<evidence type="ECO:0000313" key="1">
    <source>
        <dbReference type="EMBL" id="ANZ44882.1"/>
    </source>
</evidence>
<dbReference type="InterPro" id="IPR036249">
    <property type="entry name" value="Thioredoxin-like_sf"/>
</dbReference>
<proteinExistence type="predicted"/>
<keyword evidence="2" id="KW-1185">Reference proteome</keyword>
<accession>A0A1B2I4J6</accession>
<organism evidence="1 2">
    <name type="scientific">Cloacibacillus porcorum</name>
    <dbReference type="NCBI Taxonomy" id="1197717"/>
    <lineage>
        <taxon>Bacteria</taxon>
        <taxon>Thermotogati</taxon>
        <taxon>Synergistota</taxon>
        <taxon>Synergistia</taxon>
        <taxon>Synergistales</taxon>
        <taxon>Synergistaceae</taxon>
        <taxon>Cloacibacillus</taxon>
    </lineage>
</organism>
<dbReference type="Proteomes" id="UP000093044">
    <property type="component" value="Chromosome"/>
</dbReference>
<gene>
    <name evidence="1" type="ORF">BED41_07225</name>
</gene>
<dbReference type="RefSeq" id="WP_066744437.1">
    <property type="nucleotide sequence ID" value="NZ_CALCLR010000040.1"/>
</dbReference>
<dbReference type="CDD" id="cd02947">
    <property type="entry name" value="TRX_family"/>
    <property type="match status" value="1"/>
</dbReference>
<dbReference type="Gene3D" id="3.40.30.10">
    <property type="entry name" value="Glutaredoxin"/>
    <property type="match status" value="1"/>
</dbReference>
<name>A0A1B2I4J6_9BACT</name>
<dbReference type="EMBL" id="CP016757">
    <property type="protein sequence ID" value="ANZ44882.1"/>
    <property type="molecule type" value="Genomic_DNA"/>
</dbReference>
<dbReference type="KEGG" id="cpor:BED41_07225"/>
<dbReference type="Pfam" id="PF13192">
    <property type="entry name" value="Thioredoxin_3"/>
    <property type="match status" value="1"/>
</dbReference>
<evidence type="ECO:0000313" key="2">
    <source>
        <dbReference type="Proteomes" id="UP000093044"/>
    </source>
</evidence>
<dbReference type="InterPro" id="IPR012336">
    <property type="entry name" value="Thioredoxin-like_fold"/>
</dbReference>
<dbReference type="SUPFAM" id="SSF52833">
    <property type="entry name" value="Thioredoxin-like"/>
    <property type="match status" value="1"/>
</dbReference>
<dbReference type="InterPro" id="IPR011767">
    <property type="entry name" value="GLR_AS"/>
</dbReference>
<dbReference type="STRING" id="1197717.BED41_07225"/>
<reference evidence="1" key="1">
    <citation type="submission" date="2016-08" db="EMBL/GenBank/DDBJ databases">
        <title>Complete genome of Cloacibacillus porcorum.</title>
        <authorList>
            <person name="Looft T."/>
            <person name="Bayles D.O."/>
            <person name="Alt D.P."/>
        </authorList>
    </citation>
    <scope>NUCLEOTIDE SEQUENCE [LARGE SCALE GENOMIC DNA]</scope>
    <source>
        <strain evidence="1">CL-84</strain>
    </source>
</reference>
<dbReference type="PROSITE" id="PS51354">
    <property type="entry name" value="GLUTAREDOXIN_2"/>
    <property type="match status" value="1"/>
</dbReference>
<dbReference type="AlphaFoldDB" id="A0A1B2I4J6"/>
<dbReference type="OrthoDB" id="5348456at2"/>
<sequence length="87" mass="10125">MKELKMFMFEGCPHCKRAEEMISELLARHPEYKEVPFVMIDEKKEPEVADKYDYYYVPTFFVGSEKIAEGVPTEEGVEKAFSTAYKG</sequence>